<keyword evidence="5" id="KW-0949">S-adenosyl-L-methionine</keyword>
<dbReference type="PANTHER" id="PTHR33841:SF5">
    <property type="entry name" value="DNA METHYLASE (MODIFICATION METHYLASE) (METHYLTRANSFERASE)-RELATED"/>
    <property type="match status" value="1"/>
</dbReference>
<dbReference type="GO" id="GO:0006304">
    <property type="term" value="P:DNA modification"/>
    <property type="evidence" value="ECO:0007669"/>
    <property type="project" value="InterPro"/>
</dbReference>
<dbReference type="PRINTS" id="PR00507">
    <property type="entry name" value="N12N6MTFRASE"/>
</dbReference>
<dbReference type="GO" id="GO:0009007">
    <property type="term" value="F:site-specific DNA-methyltransferase (adenine-specific) activity"/>
    <property type="evidence" value="ECO:0007669"/>
    <property type="project" value="UniProtKB-EC"/>
</dbReference>
<dbReference type="EC" id="2.1.1.72" evidence="2"/>
<evidence type="ECO:0000256" key="4">
    <source>
        <dbReference type="ARBA" id="ARBA00022679"/>
    </source>
</evidence>
<dbReference type="InterPro" id="IPR050953">
    <property type="entry name" value="N4_N6_ade-DNA_methylase"/>
</dbReference>
<dbReference type="Gene3D" id="3.40.50.150">
    <property type="entry name" value="Vaccinia Virus protein VP39"/>
    <property type="match status" value="1"/>
</dbReference>
<protein>
    <recommendedName>
        <fullName evidence="2">site-specific DNA-methyltransferase (adenine-specific)</fullName>
        <ecNumber evidence="2">2.1.1.72</ecNumber>
    </recommendedName>
</protein>
<dbReference type="GO" id="GO:0032259">
    <property type="term" value="P:methylation"/>
    <property type="evidence" value="ECO:0007669"/>
    <property type="project" value="UniProtKB-KW"/>
</dbReference>
<dbReference type="InterPro" id="IPR002052">
    <property type="entry name" value="DNA_methylase_N6_adenine_CS"/>
</dbReference>
<evidence type="ECO:0000256" key="6">
    <source>
        <dbReference type="ARBA" id="ARBA00047942"/>
    </source>
</evidence>
<dbReference type="PROSITE" id="PS00092">
    <property type="entry name" value="N6_MTASE"/>
    <property type="match status" value="1"/>
</dbReference>
<dbReference type="CDD" id="cd02440">
    <property type="entry name" value="AdoMet_MTases"/>
    <property type="match status" value="1"/>
</dbReference>
<comment type="catalytic activity">
    <reaction evidence="6">
        <text>a 2'-deoxyadenosine in DNA + S-adenosyl-L-methionine = an N(6)-methyl-2'-deoxyadenosine in DNA + S-adenosyl-L-homocysteine + H(+)</text>
        <dbReference type="Rhea" id="RHEA:15197"/>
        <dbReference type="Rhea" id="RHEA-COMP:12418"/>
        <dbReference type="Rhea" id="RHEA-COMP:12419"/>
        <dbReference type="ChEBI" id="CHEBI:15378"/>
        <dbReference type="ChEBI" id="CHEBI:57856"/>
        <dbReference type="ChEBI" id="CHEBI:59789"/>
        <dbReference type="ChEBI" id="CHEBI:90615"/>
        <dbReference type="ChEBI" id="CHEBI:90616"/>
        <dbReference type="EC" id="2.1.1.72"/>
    </reaction>
</comment>
<sequence>MIHELTNTELYEMMNSYLPIRTNEKNKYGEVLTPPKLIEEIINHFPETVWSDPYLTWIDPTCGTGNFIIMVYMKLMSGLASWIPDPKQRSKHIIENMLYMVELNDRNANVVKKIFGPNANIIEGDFLTCNSFNKKGFDMIVGNPPFQDDVLSGIGGIKRRSSGKNKLYERIILRCLQLLNRNGWIAFITPDNLFSGGSKTYLKLIQNNITLISFHKTIQSFFPKIQQYMCYFVMNMEESSVTKIFGNHGEEFECSLTNRPLNPVRNWTNYTEELMNKYVSLKRNGSVYNRGKPTSQYNQLNGEYTLIYKPSEKIFANTVELAIGYGIKKIAVFLISPDLKFESDFDGKYGIGPNIIYIPLKNKEEGNILETFLKSNIYKTLALSTKTNRQFLKIKLIEHLHLDQIVQDIHYKPKK</sequence>
<dbReference type="EMBL" id="MN739720">
    <property type="protein sequence ID" value="QHT22720.1"/>
    <property type="molecule type" value="Genomic_DNA"/>
</dbReference>
<evidence type="ECO:0000259" key="7">
    <source>
        <dbReference type="Pfam" id="PF07669"/>
    </source>
</evidence>
<dbReference type="SUPFAM" id="SSF53335">
    <property type="entry name" value="S-adenosyl-L-methionine-dependent methyltransferases"/>
    <property type="match status" value="1"/>
</dbReference>
<evidence type="ECO:0000256" key="1">
    <source>
        <dbReference type="ARBA" id="ARBA00006594"/>
    </source>
</evidence>
<dbReference type="PANTHER" id="PTHR33841">
    <property type="entry name" value="DNA METHYLTRANSFERASE YEEA-RELATED"/>
    <property type="match status" value="1"/>
</dbReference>
<keyword evidence="4" id="KW-0808">Transferase</keyword>
<evidence type="ECO:0000256" key="5">
    <source>
        <dbReference type="ARBA" id="ARBA00022691"/>
    </source>
</evidence>
<feature type="domain" description="Type II methyltransferase M.TaqI-like" evidence="7">
    <location>
        <begin position="91"/>
        <end position="213"/>
    </location>
</feature>
<proteinExistence type="inferred from homology"/>
<name>A0A6C0E295_9ZZZZ</name>
<dbReference type="InterPro" id="IPR011639">
    <property type="entry name" value="MethylTrfase_TaqI-like_dom"/>
</dbReference>
<accession>A0A6C0E295</accession>
<reference evidence="8" key="1">
    <citation type="journal article" date="2020" name="Nature">
        <title>Giant virus diversity and host interactions through global metagenomics.</title>
        <authorList>
            <person name="Schulz F."/>
            <person name="Roux S."/>
            <person name="Paez-Espino D."/>
            <person name="Jungbluth S."/>
            <person name="Walsh D.A."/>
            <person name="Denef V.J."/>
            <person name="McMahon K.D."/>
            <person name="Konstantinidis K.T."/>
            <person name="Eloe-Fadrosh E.A."/>
            <person name="Kyrpides N.C."/>
            <person name="Woyke T."/>
        </authorList>
    </citation>
    <scope>NUCLEOTIDE SEQUENCE</scope>
    <source>
        <strain evidence="8">GVMAG-M-3300023179-114</strain>
    </source>
</reference>
<dbReference type="Pfam" id="PF07669">
    <property type="entry name" value="Eco57I"/>
    <property type="match status" value="1"/>
</dbReference>
<comment type="similarity">
    <text evidence="1">Belongs to the N(4)/N(6)-methyltransferase family.</text>
</comment>
<evidence type="ECO:0000256" key="3">
    <source>
        <dbReference type="ARBA" id="ARBA00022603"/>
    </source>
</evidence>
<dbReference type="AlphaFoldDB" id="A0A6C0E295"/>
<keyword evidence="3" id="KW-0489">Methyltransferase</keyword>
<evidence type="ECO:0000256" key="2">
    <source>
        <dbReference type="ARBA" id="ARBA00011900"/>
    </source>
</evidence>
<evidence type="ECO:0000313" key="8">
    <source>
        <dbReference type="EMBL" id="QHT22720.1"/>
    </source>
</evidence>
<organism evidence="8">
    <name type="scientific">viral metagenome</name>
    <dbReference type="NCBI Taxonomy" id="1070528"/>
    <lineage>
        <taxon>unclassified sequences</taxon>
        <taxon>metagenomes</taxon>
        <taxon>organismal metagenomes</taxon>
    </lineage>
</organism>
<dbReference type="InterPro" id="IPR029063">
    <property type="entry name" value="SAM-dependent_MTases_sf"/>
</dbReference>
<dbReference type="GO" id="GO:0003676">
    <property type="term" value="F:nucleic acid binding"/>
    <property type="evidence" value="ECO:0007669"/>
    <property type="project" value="InterPro"/>
</dbReference>